<name>A0ABQ9A9E3_9ROSI</name>
<dbReference type="Proteomes" id="UP001141253">
    <property type="component" value="Chromosome 14"/>
</dbReference>
<reference evidence="1" key="1">
    <citation type="submission" date="2022-10" db="EMBL/GenBank/DDBJ databases">
        <authorList>
            <person name="Hyden B.L."/>
            <person name="Feng K."/>
            <person name="Yates T."/>
            <person name="Jawdy S."/>
            <person name="Smart L.B."/>
            <person name="Muchero W."/>
        </authorList>
    </citation>
    <scope>NUCLEOTIDE SEQUENCE</scope>
    <source>
        <tissue evidence="1">Shoot tip</tissue>
    </source>
</reference>
<evidence type="ECO:0000313" key="1">
    <source>
        <dbReference type="EMBL" id="KAJ6328866.1"/>
    </source>
</evidence>
<dbReference type="EMBL" id="JAPFFI010000022">
    <property type="protein sequence ID" value="KAJ6328866.1"/>
    <property type="molecule type" value="Genomic_DNA"/>
</dbReference>
<proteinExistence type="predicted"/>
<evidence type="ECO:0000313" key="2">
    <source>
        <dbReference type="Proteomes" id="UP001141253"/>
    </source>
</evidence>
<protein>
    <submittedName>
        <fullName evidence="1">Uncharacterized protein</fullName>
    </submittedName>
</protein>
<organism evidence="1 2">
    <name type="scientific">Salix suchowensis</name>
    <dbReference type="NCBI Taxonomy" id="1278906"/>
    <lineage>
        <taxon>Eukaryota</taxon>
        <taxon>Viridiplantae</taxon>
        <taxon>Streptophyta</taxon>
        <taxon>Embryophyta</taxon>
        <taxon>Tracheophyta</taxon>
        <taxon>Spermatophyta</taxon>
        <taxon>Magnoliopsida</taxon>
        <taxon>eudicotyledons</taxon>
        <taxon>Gunneridae</taxon>
        <taxon>Pentapetalae</taxon>
        <taxon>rosids</taxon>
        <taxon>fabids</taxon>
        <taxon>Malpighiales</taxon>
        <taxon>Salicaceae</taxon>
        <taxon>Saliceae</taxon>
        <taxon>Salix</taxon>
    </lineage>
</organism>
<keyword evidence="2" id="KW-1185">Reference proteome</keyword>
<reference evidence="1" key="2">
    <citation type="journal article" date="2023" name="Int. J. Mol. Sci.">
        <title>De Novo Assembly and Annotation of 11 Diverse Shrub Willow (Salix) Genomes Reveals Novel Gene Organization in Sex-Linked Regions.</title>
        <authorList>
            <person name="Hyden B."/>
            <person name="Feng K."/>
            <person name="Yates T.B."/>
            <person name="Jawdy S."/>
            <person name="Cereghino C."/>
            <person name="Smart L.B."/>
            <person name="Muchero W."/>
        </authorList>
    </citation>
    <scope>NUCLEOTIDE SEQUENCE</scope>
    <source>
        <tissue evidence="1">Shoot tip</tissue>
    </source>
</reference>
<gene>
    <name evidence="1" type="ORF">OIU77_010532</name>
</gene>
<accession>A0ABQ9A9E3</accession>
<sequence length="52" mass="5863">MRNNRMKKISNSAKRTKSKTLFITRVSADSFLLLPLVLTSLISFLAISLSYS</sequence>
<comment type="caution">
    <text evidence="1">The sequence shown here is derived from an EMBL/GenBank/DDBJ whole genome shotgun (WGS) entry which is preliminary data.</text>
</comment>